<dbReference type="SUPFAM" id="SSF55307">
    <property type="entry name" value="Tubulin C-terminal domain-like"/>
    <property type="match status" value="1"/>
</dbReference>
<dbReference type="InterPro" id="IPR003008">
    <property type="entry name" value="Tubulin_FtsZ_GTPase"/>
</dbReference>
<dbReference type="InterPro" id="IPR024757">
    <property type="entry name" value="FtsZ_C"/>
</dbReference>
<evidence type="ECO:0000256" key="5">
    <source>
        <dbReference type="HAMAP-Rule" id="MF_00909"/>
    </source>
</evidence>
<comment type="similarity">
    <text evidence="1 5 7">Belongs to the FtsZ family.</text>
</comment>
<evidence type="ECO:0000313" key="11">
    <source>
        <dbReference type="EMBL" id="SFB15992.1"/>
    </source>
</evidence>
<comment type="subunit">
    <text evidence="5">Homodimer. Polymerizes to form a dynamic ring structure in a strictly GTP-dependent manner. Interacts directly with several other division proteins.</text>
</comment>
<dbReference type="GO" id="GO:0051258">
    <property type="term" value="P:protein polymerization"/>
    <property type="evidence" value="ECO:0007669"/>
    <property type="project" value="UniProtKB-UniRule"/>
</dbReference>
<evidence type="ECO:0000256" key="1">
    <source>
        <dbReference type="ARBA" id="ARBA00009690"/>
    </source>
</evidence>
<feature type="binding site" evidence="5">
    <location>
        <begin position="22"/>
        <end position="26"/>
    </location>
    <ligand>
        <name>GTP</name>
        <dbReference type="ChEBI" id="CHEBI:37565"/>
    </ligand>
</feature>
<dbReference type="OrthoDB" id="9813375at2"/>
<keyword evidence="5" id="KW-0963">Cytoplasm</keyword>
<evidence type="ECO:0000259" key="10">
    <source>
        <dbReference type="SMART" id="SM00865"/>
    </source>
</evidence>
<feature type="binding site" evidence="5">
    <location>
        <begin position="109"/>
        <end position="111"/>
    </location>
    <ligand>
        <name>GTP</name>
        <dbReference type="ChEBI" id="CHEBI:37565"/>
    </ligand>
</feature>
<gene>
    <name evidence="5" type="primary">ftsZ</name>
    <name evidence="11" type="ORF">SAMN05216249_11129</name>
</gene>
<dbReference type="RefSeq" id="WP_092872649.1">
    <property type="nucleotide sequence ID" value="NZ_FOJY01000011.1"/>
</dbReference>
<dbReference type="PRINTS" id="PR00423">
    <property type="entry name" value="CELLDVISFTSZ"/>
</dbReference>
<dbReference type="NCBIfam" id="TIGR00065">
    <property type="entry name" value="ftsZ"/>
    <property type="match status" value="1"/>
</dbReference>
<keyword evidence="4 5" id="KW-0717">Septation</keyword>
<protein>
    <recommendedName>
        <fullName evidence="5 6">Cell division protein FtsZ</fullName>
    </recommendedName>
</protein>
<evidence type="ECO:0000256" key="4">
    <source>
        <dbReference type="ARBA" id="ARBA00023210"/>
    </source>
</evidence>
<keyword evidence="3 5" id="KW-0342">GTP-binding</keyword>
<feature type="binding site" evidence="5">
    <location>
        <position position="144"/>
    </location>
    <ligand>
        <name>GTP</name>
        <dbReference type="ChEBI" id="CHEBI:37565"/>
    </ligand>
</feature>
<evidence type="ECO:0000256" key="8">
    <source>
        <dbReference type="SAM" id="MobiDB-lite"/>
    </source>
</evidence>
<dbReference type="InterPro" id="IPR008280">
    <property type="entry name" value="Tub_FtsZ_C"/>
</dbReference>
<dbReference type="PROSITE" id="PS01135">
    <property type="entry name" value="FTSZ_2"/>
    <property type="match status" value="1"/>
</dbReference>
<dbReference type="InterPro" id="IPR000158">
    <property type="entry name" value="Cell_div_FtsZ"/>
</dbReference>
<dbReference type="SUPFAM" id="SSF52490">
    <property type="entry name" value="Tubulin nucleotide-binding domain-like"/>
    <property type="match status" value="1"/>
</dbReference>
<feature type="compositionally biased region" description="Basic and acidic residues" evidence="8">
    <location>
        <begin position="412"/>
        <end position="444"/>
    </location>
</feature>
<accession>A0A1I0YRZ5</accession>
<dbReference type="FunFam" id="3.40.50.1440:FF:000001">
    <property type="entry name" value="Cell division protein FtsZ"/>
    <property type="match status" value="1"/>
</dbReference>
<reference evidence="11 12" key="1">
    <citation type="submission" date="2016-10" db="EMBL/GenBank/DDBJ databases">
        <authorList>
            <person name="de Groot N.N."/>
        </authorList>
    </citation>
    <scope>NUCLEOTIDE SEQUENCE [LARGE SCALE GENOMIC DNA]</scope>
    <source>
        <strain evidence="11 12">DSM 5522</strain>
    </source>
</reference>
<keyword evidence="5 7" id="KW-0132">Cell division</keyword>
<dbReference type="AlphaFoldDB" id="A0A1I0YRZ5"/>
<comment type="function">
    <text evidence="5 7">Essential cell division protein that forms a contractile ring structure (Z ring) at the future cell division site. The regulation of the ring assembly controls the timing and the location of cell division. One of the functions of the FtsZ ring is to recruit other cell division proteins to the septum to produce a new cell wall between the dividing cells. Binds GTP and shows GTPase activity.</text>
</comment>
<dbReference type="GO" id="GO:0005737">
    <property type="term" value="C:cytoplasm"/>
    <property type="evidence" value="ECO:0007669"/>
    <property type="project" value="UniProtKB-SubCell"/>
</dbReference>
<feature type="binding site" evidence="5">
    <location>
        <position position="188"/>
    </location>
    <ligand>
        <name>GTP</name>
        <dbReference type="ChEBI" id="CHEBI:37565"/>
    </ligand>
</feature>
<comment type="subcellular location">
    <subcellularLocation>
        <location evidence="5">Cytoplasm</location>
    </subcellularLocation>
    <text evidence="5">Assembles at midcell at the inner surface of the cytoplasmic membrane.</text>
</comment>
<sequence length="456" mass="49085">MLEGLSIENKQGAKIVICGVGGGGNNAVDRMIREEVTGVTFYCINTDKQQLDKCLTRNVVQIGENCTKGLGAGADPKVGAAAATESIDKIDEIVKDADMVFVTCGMGGGTGSGAAPIVAKLAKDRGILTVGAVTKPFRFEAKTRMDNALKGIEELKKNVDTLIVVPNDRLLQIVDRRTSLPDALKKADEVLQQGIQGITDLINKTGLINLDFADIKTVMEDKGLAHFGIGEGKGSDKCMEAVKAAINSPLLETTIENATHCIVNFSGDVGLVEASEASSYVQEMIGDDSTIIFGVIYDESMQDACKVTIIATGIEEDARKTLFMNQNPAFNMGTKTAPSKPSFNPGMSVMNADQTIPGRYSSSQNVTANPLSNNNSIYNTSVGQKNVTRNFESTANSISSRVPMTPKPRKSMAFEETKEKKAVPPQPVRKEEPEQTKPEKKKGVWDTLKIPEFLKR</sequence>
<dbReference type="Gene3D" id="3.30.1330.20">
    <property type="entry name" value="Tubulin/FtsZ, C-terminal domain"/>
    <property type="match status" value="1"/>
</dbReference>
<dbReference type="CDD" id="cd02201">
    <property type="entry name" value="FtsZ_type1"/>
    <property type="match status" value="1"/>
</dbReference>
<dbReference type="Pfam" id="PF00091">
    <property type="entry name" value="Tubulin"/>
    <property type="match status" value="1"/>
</dbReference>
<feature type="binding site" evidence="5">
    <location>
        <position position="140"/>
    </location>
    <ligand>
        <name>GTP</name>
        <dbReference type="ChEBI" id="CHEBI:37565"/>
    </ligand>
</feature>
<dbReference type="GO" id="GO:0000917">
    <property type="term" value="P:division septum assembly"/>
    <property type="evidence" value="ECO:0007669"/>
    <property type="project" value="UniProtKB-KW"/>
</dbReference>
<feature type="domain" description="Tubulin/FtsZ 2-layer sandwich" evidence="10">
    <location>
        <begin position="208"/>
        <end position="323"/>
    </location>
</feature>
<evidence type="ECO:0000313" key="12">
    <source>
        <dbReference type="Proteomes" id="UP000198838"/>
    </source>
</evidence>
<dbReference type="GO" id="GO:0003924">
    <property type="term" value="F:GTPase activity"/>
    <property type="evidence" value="ECO:0007669"/>
    <property type="project" value="UniProtKB-UniRule"/>
</dbReference>
<evidence type="ECO:0000256" key="3">
    <source>
        <dbReference type="ARBA" id="ARBA00023134"/>
    </source>
</evidence>
<dbReference type="Gene3D" id="3.40.50.1440">
    <property type="entry name" value="Tubulin/FtsZ, GTPase domain"/>
    <property type="match status" value="1"/>
</dbReference>
<dbReference type="GO" id="GO:0007017">
    <property type="term" value="P:microtubule-based process"/>
    <property type="evidence" value="ECO:0007669"/>
    <property type="project" value="InterPro"/>
</dbReference>
<dbReference type="PANTHER" id="PTHR30314">
    <property type="entry name" value="CELL DIVISION PROTEIN FTSZ-RELATED"/>
    <property type="match status" value="1"/>
</dbReference>
<evidence type="ECO:0000256" key="7">
    <source>
        <dbReference type="RuleBase" id="RU000631"/>
    </source>
</evidence>
<keyword evidence="12" id="KW-1185">Reference proteome</keyword>
<feature type="region of interest" description="Disordered" evidence="8">
    <location>
        <begin position="396"/>
        <end position="446"/>
    </location>
</feature>
<dbReference type="EMBL" id="FOJY01000011">
    <property type="protein sequence ID" value="SFB15992.1"/>
    <property type="molecule type" value="Genomic_DNA"/>
</dbReference>
<evidence type="ECO:0000256" key="6">
    <source>
        <dbReference type="NCBIfam" id="TIGR00065"/>
    </source>
</evidence>
<dbReference type="InterPro" id="IPR045061">
    <property type="entry name" value="FtsZ/CetZ"/>
</dbReference>
<dbReference type="Proteomes" id="UP000198838">
    <property type="component" value="Unassembled WGS sequence"/>
</dbReference>
<dbReference type="InterPro" id="IPR017975">
    <property type="entry name" value="Tubulin_CS"/>
</dbReference>
<dbReference type="GO" id="GO:0032153">
    <property type="term" value="C:cell division site"/>
    <property type="evidence" value="ECO:0007669"/>
    <property type="project" value="UniProtKB-UniRule"/>
</dbReference>
<keyword evidence="5 7" id="KW-0131">Cell cycle</keyword>
<dbReference type="GO" id="GO:0005874">
    <property type="term" value="C:microtubule"/>
    <property type="evidence" value="ECO:0007669"/>
    <property type="project" value="InterPro"/>
</dbReference>
<evidence type="ECO:0000256" key="2">
    <source>
        <dbReference type="ARBA" id="ARBA00022741"/>
    </source>
</evidence>
<dbReference type="InterPro" id="IPR036525">
    <property type="entry name" value="Tubulin/FtsZ_GTPase_sf"/>
</dbReference>
<dbReference type="PROSITE" id="PS00227">
    <property type="entry name" value="TUBULIN"/>
    <property type="match status" value="1"/>
</dbReference>
<dbReference type="PANTHER" id="PTHR30314:SF3">
    <property type="entry name" value="MITOCHONDRIAL DIVISION PROTEIN FSZA"/>
    <property type="match status" value="1"/>
</dbReference>
<organism evidence="11 12">
    <name type="scientific">Acetitomaculum ruminis DSM 5522</name>
    <dbReference type="NCBI Taxonomy" id="1120918"/>
    <lineage>
        <taxon>Bacteria</taxon>
        <taxon>Bacillati</taxon>
        <taxon>Bacillota</taxon>
        <taxon>Clostridia</taxon>
        <taxon>Lachnospirales</taxon>
        <taxon>Lachnospiraceae</taxon>
        <taxon>Acetitomaculum</taxon>
    </lineage>
</organism>
<dbReference type="InterPro" id="IPR020805">
    <property type="entry name" value="Cell_div_FtsZ_CS"/>
</dbReference>
<dbReference type="InterPro" id="IPR018316">
    <property type="entry name" value="Tubulin/FtsZ_2-layer-sand-dom"/>
</dbReference>
<feature type="domain" description="Tubulin/FtsZ GTPase" evidence="9">
    <location>
        <begin position="14"/>
        <end position="206"/>
    </location>
</feature>
<dbReference type="GO" id="GO:0043093">
    <property type="term" value="P:FtsZ-dependent cytokinesis"/>
    <property type="evidence" value="ECO:0007669"/>
    <property type="project" value="UniProtKB-UniRule"/>
</dbReference>
<dbReference type="SMART" id="SM00865">
    <property type="entry name" value="Tubulin_C"/>
    <property type="match status" value="1"/>
</dbReference>
<dbReference type="SMART" id="SM00864">
    <property type="entry name" value="Tubulin"/>
    <property type="match status" value="1"/>
</dbReference>
<dbReference type="STRING" id="1120918.SAMN05216249_11129"/>
<dbReference type="PROSITE" id="PS01134">
    <property type="entry name" value="FTSZ_1"/>
    <property type="match status" value="1"/>
</dbReference>
<proteinExistence type="inferred from homology"/>
<dbReference type="Pfam" id="PF12327">
    <property type="entry name" value="FtsZ_C"/>
    <property type="match status" value="1"/>
</dbReference>
<dbReference type="HAMAP" id="MF_00909">
    <property type="entry name" value="FtsZ"/>
    <property type="match status" value="1"/>
</dbReference>
<keyword evidence="2 5" id="KW-0547">Nucleotide-binding</keyword>
<dbReference type="InterPro" id="IPR037103">
    <property type="entry name" value="Tubulin/FtsZ-like_C"/>
</dbReference>
<evidence type="ECO:0000259" key="9">
    <source>
        <dbReference type="SMART" id="SM00864"/>
    </source>
</evidence>
<name>A0A1I0YRZ5_9FIRM</name>
<dbReference type="GO" id="GO:0005525">
    <property type="term" value="F:GTP binding"/>
    <property type="evidence" value="ECO:0007669"/>
    <property type="project" value="UniProtKB-UniRule"/>
</dbReference>